<keyword evidence="4" id="KW-0238">DNA-binding</keyword>
<dbReference type="InterPro" id="IPR045667">
    <property type="entry name" value="ORC3_N"/>
</dbReference>
<keyword evidence="5" id="KW-0539">Nucleus</keyword>
<dbReference type="Pfam" id="PF07034">
    <property type="entry name" value="ORC3_N"/>
    <property type="match status" value="1"/>
</dbReference>
<protein>
    <recommendedName>
        <fullName evidence="11">Origin recognition complex subunit 3</fullName>
    </recommendedName>
</protein>
<reference evidence="9" key="1">
    <citation type="submission" date="2023-03" db="EMBL/GenBank/DDBJ databases">
        <title>Chromosome-scale reference genome and RAD-based genetic map of yellow starthistle (Centaurea solstitialis) reveal putative structural variation and QTLs associated with invader traits.</title>
        <authorList>
            <person name="Reatini B."/>
            <person name="Cang F.A."/>
            <person name="Jiang Q."/>
            <person name="Mckibben M.T.W."/>
            <person name="Barker M.S."/>
            <person name="Rieseberg L.H."/>
            <person name="Dlugosch K.M."/>
        </authorList>
    </citation>
    <scope>NUCLEOTIDE SEQUENCE</scope>
    <source>
        <strain evidence="9">CAN-66</strain>
        <tissue evidence="9">Leaf</tissue>
    </source>
</reference>
<dbReference type="GO" id="GO:0005656">
    <property type="term" value="C:nuclear pre-replicative complex"/>
    <property type="evidence" value="ECO:0007669"/>
    <property type="project" value="TreeGrafter"/>
</dbReference>
<evidence type="ECO:0000259" key="8">
    <source>
        <dbReference type="Pfam" id="PF18137"/>
    </source>
</evidence>
<dbReference type="EMBL" id="JARYMX010000006">
    <property type="protein sequence ID" value="KAJ9545923.1"/>
    <property type="molecule type" value="Genomic_DNA"/>
</dbReference>
<evidence type="ECO:0000259" key="7">
    <source>
        <dbReference type="Pfam" id="PF07034"/>
    </source>
</evidence>
<organism evidence="9 10">
    <name type="scientific">Centaurea solstitialis</name>
    <name type="common">yellow star-thistle</name>
    <dbReference type="NCBI Taxonomy" id="347529"/>
    <lineage>
        <taxon>Eukaryota</taxon>
        <taxon>Viridiplantae</taxon>
        <taxon>Streptophyta</taxon>
        <taxon>Embryophyta</taxon>
        <taxon>Tracheophyta</taxon>
        <taxon>Spermatophyta</taxon>
        <taxon>Magnoliopsida</taxon>
        <taxon>eudicotyledons</taxon>
        <taxon>Gunneridae</taxon>
        <taxon>Pentapetalae</taxon>
        <taxon>asterids</taxon>
        <taxon>campanulids</taxon>
        <taxon>Asterales</taxon>
        <taxon>Asteraceae</taxon>
        <taxon>Carduoideae</taxon>
        <taxon>Cardueae</taxon>
        <taxon>Centaureinae</taxon>
        <taxon>Centaurea</taxon>
    </lineage>
</organism>
<dbReference type="AlphaFoldDB" id="A0AA38SP16"/>
<name>A0AA38SP16_9ASTR</name>
<dbReference type="PANTHER" id="PTHR12748:SF0">
    <property type="entry name" value="ORIGIN RECOGNITION COMPLEX SUBUNIT 3"/>
    <property type="match status" value="1"/>
</dbReference>
<keyword evidence="3" id="KW-0235">DNA replication</keyword>
<dbReference type="Pfam" id="PF18137">
    <property type="entry name" value="WHD_ORC"/>
    <property type="match status" value="1"/>
</dbReference>
<evidence type="ECO:0000256" key="1">
    <source>
        <dbReference type="ARBA" id="ARBA00004123"/>
    </source>
</evidence>
<evidence type="ECO:0008006" key="11">
    <source>
        <dbReference type="Google" id="ProtNLM"/>
    </source>
</evidence>
<evidence type="ECO:0000256" key="6">
    <source>
        <dbReference type="SAM" id="MobiDB-lite"/>
    </source>
</evidence>
<dbReference type="GO" id="GO:0006270">
    <property type="term" value="P:DNA replication initiation"/>
    <property type="evidence" value="ECO:0007669"/>
    <property type="project" value="TreeGrafter"/>
</dbReference>
<gene>
    <name evidence="9" type="ORF">OSB04_025630</name>
</gene>
<feature type="region of interest" description="Disordered" evidence="6">
    <location>
        <begin position="915"/>
        <end position="937"/>
    </location>
</feature>
<dbReference type="CDD" id="cd20704">
    <property type="entry name" value="Orc3"/>
    <property type="match status" value="1"/>
</dbReference>
<dbReference type="InterPro" id="IPR040855">
    <property type="entry name" value="ORC_WH_C"/>
</dbReference>
<dbReference type="GO" id="GO:0003688">
    <property type="term" value="F:DNA replication origin binding"/>
    <property type="evidence" value="ECO:0007669"/>
    <property type="project" value="TreeGrafter"/>
</dbReference>
<evidence type="ECO:0000313" key="9">
    <source>
        <dbReference type="EMBL" id="KAJ9545923.1"/>
    </source>
</evidence>
<evidence type="ECO:0000256" key="4">
    <source>
        <dbReference type="ARBA" id="ARBA00023125"/>
    </source>
</evidence>
<sequence length="1191" mass="134486">MAQPGYLNDSSSTDTDEDWEQDAQIFAHLVQQANASSSIRRSKAPNIDRGRVEANARLMADYFDENPTYPEKTFKRRFRMSRNLFTRIVYDLYTRYPYFQQQYDATGLPGLSTHQKCTAAIRQLAYGITGDAWDDYVCMGESTARKCLNHFVEGIIQMYGKVYLRKPTYEDIQQLYAAHDDRHGFPGMLGSLDCMHWEWAMCPVAWQGQYHRGDKPHPSIILEAAASQDAWIWHAFFGCPGAMNDLNVLNHSPIFEDVYNGIAPDRTFQVNGATYKHGYYLGDGIYPEWATFVNAFSYPEDDKRIKFKGAQEAARKDIERAFGILRKRWNIIKQPSRFMEIPTMRKVMYACIILHNMILENKNKAICVVPNDIPDPPNPQLTEEQRMVNIFQVKATANISQKLENLCSFRRTSAVPPPCLRRDSAVDDQGIALAIVDLLIYLVEGNLYLFSAVGIRNLRTGPGSSCMAPSAAEDLSLPHISDNDLKPFFVLHKASTRQQRIKKSVGRTGRNVKVNLSSSLAASHEAEVVGDQLDENLRMKNFQNAWVKIESTIKDVLHNINADVFNEVDGWVHKSFDAICSSGKPDTNKATCSYPIVTDVTAKQIFTALVVMNNMEFVDDLQTFADLGLHLQSHGCHVANLSSVDFSAKNGIGGCLKSLSRQILKGSIDAADISILASWYMEQENTNRPVVIIVEDMDRCSGPVLSDFILMLSEWVIKIPVLLILGVATTLDAPKSILSSKAVQHLSPFKFFLGSPADRLDAIIKAVLVKPCSGFLVGHKVAAFIRNCFLRQDGTLTSLVRAVKMALVQHFLMEPLSFTVKGLLDEEDTQSGQPTSLAEAWPKQALDLPSCKLLSEPKTEALLGGASKMKELLNLWSCVVLCLYDAGRNQKTTLLDLYYEALDPKLYNLRHSEYLESKPDSQRPSSNHSLHGQSFRNKDSLTGHMIRQVRDLPPASLFQLLGKWVKQTDGVNEIHEKVMELQLQEKFEDDNLKEPANRSRRQTMRNNGNLDKRTKELNQKAATLISCMARDHMQPIECIPFHEIVCFKNVDKLQAALLGDPRRRIQLDLLECHSFLKCSCCSKSGNAPISSMHDTTLMYTLAQEHGDLINLHDWYQSFRSIIFQRPVKERHRLKASPSPKKRKTITEPQNITEASVQARFCRAVTELQITGLLRMPSKRRPDYVQRVAFGL</sequence>
<comment type="subcellular location">
    <subcellularLocation>
        <location evidence="1">Nucleus</location>
    </subcellularLocation>
</comment>
<dbReference type="InterPro" id="IPR006912">
    <property type="entry name" value="Harbinger_derived_prot"/>
</dbReference>
<dbReference type="Pfam" id="PF04827">
    <property type="entry name" value="Plant_tran"/>
    <property type="match status" value="1"/>
</dbReference>
<comment type="similarity">
    <text evidence="2">Belongs to the ORC3 family.</text>
</comment>
<dbReference type="InterPro" id="IPR020795">
    <property type="entry name" value="ORC3"/>
</dbReference>
<keyword evidence="10" id="KW-1185">Reference proteome</keyword>
<evidence type="ECO:0000256" key="3">
    <source>
        <dbReference type="ARBA" id="ARBA00022705"/>
    </source>
</evidence>
<feature type="compositionally biased region" description="Polar residues" evidence="6">
    <location>
        <begin position="922"/>
        <end position="935"/>
    </location>
</feature>
<accession>A0AA38SP16</accession>
<dbReference type="Proteomes" id="UP001172457">
    <property type="component" value="Chromosome 6"/>
</dbReference>
<dbReference type="GO" id="GO:0005664">
    <property type="term" value="C:nuclear origin of replication recognition complex"/>
    <property type="evidence" value="ECO:0007669"/>
    <property type="project" value="InterPro"/>
</dbReference>
<feature type="domain" description="Origin recognition complex subunit 3 N-terminal" evidence="7">
    <location>
        <begin position="503"/>
        <end position="818"/>
    </location>
</feature>
<comment type="caution">
    <text evidence="9">The sequence shown here is derived from an EMBL/GenBank/DDBJ whole genome shotgun (WGS) entry which is preliminary data.</text>
</comment>
<feature type="domain" description="Origin recognition complex subunit 3 winged helix C-terminal" evidence="8">
    <location>
        <begin position="1062"/>
        <end position="1189"/>
    </location>
</feature>
<evidence type="ECO:0000256" key="2">
    <source>
        <dbReference type="ARBA" id="ARBA00010977"/>
    </source>
</evidence>
<evidence type="ECO:0000256" key="5">
    <source>
        <dbReference type="ARBA" id="ARBA00023242"/>
    </source>
</evidence>
<dbReference type="PANTHER" id="PTHR12748">
    <property type="entry name" value="ORIGIN RECOGNITION COMPLEX SUBUNIT 3"/>
    <property type="match status" value="1"/>
</dbReference>
<dbReference type="GO" id="GO:0031261">
    <property type="term" value="C:DNA replication preinitiation complex"/>
    <property type="evidence" value="ECO:0007669"/>
    <property type="project" value="TreeGrafter"/>
</dbReference>
<evidence type="ECO:0000313" key="10">
    <source>
        <dbReference type="Proteomes" id="UP001172457"/>
    </source>
</evidence>
<proteinExistence type="inferred from homology"/>